<organism evidence="24 25">
    <name type="scientific">Kushneria sinocarnis</name>
    <dbReference type="NCBI Taxonomy" id="595502"/>
    <lineage>
        <taxon>Bacteria</taxon>
        <taxon>Pseudomonadati</taxon>
        <taxon>Pseudomonadota</taxon>
        <taxon>Gammaproteobacteria</taxon>
        <taxon>Oceanospirillales</taxon>
        <taxon>Halomonadaceae</taxon>
        <taxon>Kushneria</taxon>
    </lineage>
</organism>
<name>A0A420WUU9_9GAMM</name>
<reference evidence="24 25" key="1">
    <citation type="submission" date="2018-10" db="EMBL/GenBank/DDBJ databases">
        <title>Genomic Encyclopedia of Type Strains, Phase IV (KMG-IV): sequencing the most valuable type-strain genomes for metagenomic binning, comparative biology and taxonomic classification.</title>
        <authorList>
            <person name="Goeker M."/>
        </authorList>
    </citation>
    <scope>NUCLEOTIDE SEQUENCE [LARGE SCALE GENOMIC DNA]</scope>
    <source>
        <strain evidence="24 25">DSM 23229</strain>
    </source>
</reference>
<evidence type="ECO:0000256" key="2">
    <source>
        <dbReference type="ARBA" id="ARBA00004799"/>
    </source>
</evidence>
<evidence type="ECO:0000256" key="9">
    <source>
        <dbReference type="ARBA" id="ARBA00022723"/>
    </source>
</evidence>
<comment type="catalytic activity">
    <reaction evidence="20">
        <text>7,8-dihydropteroate + L-glutamate + ATP = 7,8-dihydrofolate + ADP + phosphate + H(+)</text>
        <dbReference type="Rhea" id="RHEA:23584"/>
        <dbReference type="ChEBI" id="CHEBI:15378"/>
        <dbReference type="ChEBI" id="CHEBI:17839"/>
        <dbReference type="ChEBI" id="CHEBI:29985"/>
        <dbReference type="ChEBI" id="CHEBI:30616"/>
        <dbReference type="ChEBI" id="CHEBI:43474"/>
        <dbReference type="ChEBI" id="CHEBI:57451"/>
        <dbReference type="ChEBI" id="CHEBI:456216"/>
        <dbReference type="EC" id="6.3.2.12"/>
    </reaction>
</comment>
<dbReference type="GO" id="GO:0046656">
    <property type="term" value="P:folic acid biosynthetic process"/>
    <property type="evidence" value="ECO:0007669"/>
    <property type="project" value="UniProtKB-KW"/>
</dbReference>
<comment type="similarity">
    <text evidence="4 21">Belongs to the folylpolyglutamate synthase family.</text>
</comment>
<gene>
    <name evidence="24" type="ORF">C7446_2662</name>
</gene>
<comment type="catalytic activity">
    <reaction evidence="17">
        <text>(6S)-5,6,7,8-tetrahydrofolyl-(gamma-L-Glu)(n) + L-glutamate + ATP = (6S)-5,6,7,8-tetrahydrofolyl-(gamma-L-Glu)(n+1) + ADP + phosphate + H(+)</text>
        <dbReference type="Rhea" id="RHEA:10580"/>
        <dbReference type="Rhea" id="RHEA-COMP:14738"/>
        <dbReference type="Rhea" id="RHEA-COMP:14740"/>
        <dbReference type="ChEBI" id="CHEBI:15378"/>
        <dbReference type="ChEBI" id="CHEBI:29985"/>
        <dbReference type="ChEBI" id="CHEBI:30616"/>
        <dbReference type="ChEBI" id="CHEBI:43474"/>
        <dbReference type="ChEBI" id="CHEBI:141005"/>
        <dbReference type="ChEBI" id="CHEBI:456216"/>
        <dbReference type="EC" id="6.3.2.17"/>
    </reaction>
</comment>
<evidence type="ECO:0000256" key="19">
    <source>
        <dbReference type="ARBA" id="ARBA00049035"/>
    </source>
</evidence>
<dbReference type="SUPFAM" id="SSF53244">
    <property type="entry name" value="MurD-like peptide ligases, peptide-binding domain"/>
    <property type="match status" value="1"/>
</dbReference>
<dbReference type="EC" id="6.3.2.17" evidence="6"/>
<dbReference type="InterPro" id="IPR036565">
    <property type="entry name" value="Mur-like_cat_sf"/>
</dbReference>
<feature type="domain" description="Mur ligase central" evidence="23">
    <location>
        <begin position="49"/>
        <end position="188"/>
    </location>
</feature>
<comment type="catalytic activity">
    <reaction evidence="19">
        <text>(6R)-5,10-methylenetetrahydrofolyl-(gamma-L-Glu)(n) + L-glutamate + ATP = (6R)-5,10-methylenetetrahydrofolyl-(gamma-L-Glu)(n+1) + ADP + phosphate + H(+)</text>
        <dbReference type="Rhea" id="RHEA:51912"/>
        <dbReference type="Rhea" id="RHEA-COMP:13257"/>
        <dbReference type="Rhea" id="RHEA-COMP:13258"/>
        <dbReference type="ChEBI" id="CHEBI:15378"/>
        <dbReference type="ChEBI" id="CHEBI:29985"/>
        <dbReference type="ChEBI" id="CHEBI:30616"/>
        <dbReference type="ChEBI" id="CHEBI:43474"/>
        <dbReference type="ChEBI" id="CHEBI:136572"/>
        <dbReference type="ChEBI" id="CHEBI:456216"/>
        <dbReference type="EC" id="6.3.2.17"/>
    </reaction>
</comment>
<keyword evidence="9" id="KW-0479">Metal-binding</keyword>
<dbReference type="GO" id="GO:0004326">
    <property type="term" value="F:tetrahydrofolylpolyglutamate synthase activity"/>
    <property type="evidence" value="ECO:0007669"/>
    <property type="project" value="UniProtKB-EC"/>
</dbReference>
<keyword evidence="10 21" id="KW-0547">Nucleotide-binding</keyword>
<accession>A0A420WUU9</accession>
<comment type="pathway">
    <text evidence="2">Cofactor biosynthesis; tetrahydrofolate biosynthesis; 7,8-dihydrofolate from 2-amino-4-hydroxy-6-hydroxymethyl-7,8-dihydropteridine diphosphate and 4-aminobenzoate: step 2/2.</text>
</comment>
<proteinExistence type="inferred from homology"/>
<dbReference type="Pfam" id="PF08245">
    <property type="entry name" value="Mur_ligase_M"/>
    <property type="match status" value="1"/>
</dbReference>
<evidence type="ECO:0000256" key="4">
    <source>
        <dbReference type="ARBA" id="ARBA00008276"/>
    </source>
</evidence>
<dbReference type="InterPro" id="IPR001645">
    <property type="entry name" value="Folylpolyglutamate_synth"/>
</dbReference>
<evidence type="ECO:0000259" key="22">
    <source>
        <dbReference type="Pfam" id="PF02875"/>
    </source>
</evidence>
<evidence type="ECO:0000256" key="15">
    <source>
        <dbReference type="ARBA" id="ARBA00030592"/>
    </source>
</evidence>
<keyword evidence="8 21" id="KW-0436">Ligase</keyword>
<dbReference type="SUPFAM" id="SSF53623">
    <property type="entry name" value="MurD-like peptide ligases, catalytic domain"/>
    <property type="match status" value="1"/>
</dbReference>
<dbReference type="InterPro" id="IPR013221">
    <property type="entry name" value="Mur_ligase_cen"/>
</dbReference>
<dbReference type="NCBIfam" id="NF008101">
    <property type="entry name" value="PRK10846.1"/>
    <property type="match status" value="1"/>
</dbReference>
<evidence type="ECO:0000256" key="10">
    <source>
        <dbReference type="ARBA" id="ARBA00022741"/>
    </source>
</evidence>
<evidence type="ECO:0000259" key="23">
    <source>
        <dbReference type="Pfam" id="PF08245"/>
    </source>
</evidence>
<protein>
    <recommendedName>
        <fullName evidence="7">Dihydrofolate synthase/folylpolyglutamate synthase</fullName>
        <ecNumber evidence="5">6.3.2.12</ecNumber>
        <ecNumber evidence="6">6.3.2.17</ecNumber>
    </recommendedName>
    <alternativeName>
        <fullName evidence="16">Folylpoly-gamma-glutamate synthetase-dihydrofolate synthetase</fullName>
    </alternativeName>
    <alternativeName>
        <fullName evidence="14">Folylpolyglutamate synthetase</fullName>
    </alternativeName>
    <alternativeName>
        <fullName evidence="15">Tetrahydrofolylpolyglutamate synthase</fullName>
    </alternativeName>
</protein>
<dbReference type="GO" id="GO:0008841">
    <property type="term" value="F:dihydrofolate synthase activity"/>
    <property type="evidence" value="ECO:0007669"/>
    <property type="project" value="UniProtKB-EC"/>
</dbReference>
<dbReference type="UniPathway" id="UPA00077">
    <property type="reaction ID" value="UER00157"/>
</dbReference>
<dbReference type="AlphaFoldDB" id="A0A420WUU9"/>
<evidence type="ECO:0000256" key="5">
    <source>
        <dbReference type="ARBA" id="ARBA00013023"/>
    </source>
</evidence>
<evidence type="ECO:0000256" key="3">
    <source>
        <dbReference type="ARBA" id="ARBA00005150"/>
    </source>
</evidence>
<comment type="catalytic activity">
    <reaction evidence="18">
        <text>10-formyltetrahydrofolyl-(gamma-L-Glu)(n) + L-glutamate + ATP = 10-formyltetrahydrofolyl-(gamma-L-Glu)(n+1) + ADP + phosphate + H(+)</text>
        <dbReference type="Rhea" id="RHEA:51904"/>
        <dbReference type="Rhea" id="RHEA-COMP:13088"/>
        <dbReference type="Rhea" id="RHEA-COMP:14300"/>
        <dbReference type="ChEBI" id="CHEBI:15378"/>
        <dbReference type="ChEBI" id="CHEBI:29985"/>
        <dbReference type="ChEBI" id="CHEBI:30616"/>
        <dbReference type="ChEBI" id="CHEBI:43474"/>
        <dbReference type="ChEBI" id="CHEBI:134413"/>
        <dbReference type="ChEBI" id="CHEBI:456216"/>
        <dbReference type="EC" id="6.3.2.17"/>
    </reaction>
</comment>
<dbReference type="EC" id="6.3.2.12" evidence="5"/>
<dbReference type="InterPro" id="IPR004101">
    <property type="entry name" value="Mur_ligase_C"/>
</dbReference>
<dbReference type="GO" id="GO:0046654">
    <property type="term" value="P:tetrahydrofolate biosynthetic process"/>
    <property type="evidence" value="ECO:0007669"/>
    <property type="project" value="UniProtKB-UniPathway"/>
</dbReference>
<evidence type="ECO:0000256" key="18">
    <source>
        <dbReference type="ARBA" id="ARBA00047808"/>
    </source>
</evidence>
<dbReference type="InterPro" id="IPR036615">
    <property type="entry name" value="Mur_ligase_C_dom_sf"/>
</dbReference>
<evidence type="ECO:0000256" key="12">
    <source>
        <dbReference type="ARBA" id="ARBA00022842"/>
    </source>
</evidence>
<dbReference type="NCBIfam" id="TIGR01499">
    <property type="entry name" value="folC"/>
    <property type="match status" value="1"/>
</dbReference>
<dbReference type="GO" id="GO:0046872">
    <property type="term" value="F:metal ion binding"/>
    <property type="evidence" value="ECO:0007669"/>
    <property type="project" value="UniProtKB-KW"/>
</dbReference>
<comment type="caution">
    <text evidence="24">The sequence shown here is derived from an EMBL/GenBank/DDBJ whole genome shotgun (WGS) entry which is preliminary data.</text>
</comment>
<keyword evidence="13" id="KW-0289">Folate biosynthesis</keyword>
<evidence type="ECO:0000313" key="24">
    <source>
        <dbReference type="EMBL" id="RKQ97239.1"/>
    </source>
</evidence>
<evidence type="ECO:0000256" key="11">
    <source>
        <dbReference type="ARBA" id="ARBA00022840"/>
    </source>
</evidence>
<dbReference type="Gene3D" id="3.90.190.20">
    <property type="entry name" value="Mur ligase, C-terminal domain"/>
    <property type="match status" value="1"/>
</dbReference>
<dbReference type="PIRSF" id="PIRSF001563">
    <property type="entry name" value="Folylpolyglu_synth"/>
    <property type="match status" value="1"/>
</dbReference>
<evidence type="ECO:0000256" key="17">
    <source>
        <dbReference type="ARBA" id="ARBA00047493"/>
    </source>
</evidence>
<dbReference type="GO" id="GO:0005524">
    <property type="term" value="F:ATP binding"/>
    <property type="evidence" value="ECO:0007669"/>
    <property type="project" value="UniProtKB-KW"/>
</dbReference>
<evidence type="ECO:0000256" key="7">
    <source>
        <dbReference type="ARBA" id="ARBA00019357"/>
    </source>
</evidence>
<comment type="function">
    <text evidence="1">Functions in two distinct reactions of the de novo folate biosynthetic pathway. Catalyzes the addition of a glutamate residue to dihydropteroate (7,8-dihydropteroate or H2Pte) to form dihydrofolate (7,8-dihydrofolate monoglutamate or H2Pte-Glu). Also catalyzes successive additions of L-glutamate to tetrahydrofolate or 10-formyltetrahydrofolate or 5,10-methylenetetrahydrofolate, leading to folylpolyglutamate derivatives.</text>
</comment>
<keyword evidence="11 21" id="KW-0067">ATP-binding</keyword>
<dbReference type="Proteomes" id="UP000281975">
    <property type="component" value="Unassembled WGS sequence"/>
</dbReference>
<evidence type="ECO:0000313" key="25">
    <source>
        <dbReference type="Proteomes" id="UP000281975"/>
    </source>
</evidence>
<dbReference type="PANTHER" id="PTHR11136">
    <property type="entry name" value="FOLYLPOLYGLUTAMATE SYNTHASE-RELATED"/>
    <property type="match status" value="1"/>
</dbReference>
<sequence>MTDPTLAQWLSDLEQRHPVSIELGLERVGAVAERLGLTRAPIAGRVITVAGTNGKGSTVAMIEGVARAHGLTTAAYTSPHLQRFNERLALSGRELADESWVRALETVERARDETRLTYFEMTTLAALWLIAEQQPALAVLEVGLGGRLDAVNVIDADVAVITTIAHDHAAFLGDDLAGIGREKAGIMRAGRPVVLGSRDMVDSVVQHAEGLPVAGCHRLGREFDCSIDTRMAGWRWQGDASRPVLADLPDPGLPLDNAATALQALHCAGVPLVQAQVQAALNGIELPGRMQWHDRWCLDVAHNPHAALHVAQRLQQRPAVKRLALLGMLADKDIEGVVSALAPVVDEWLITGLEGPRALSAEQLAERVTRAGGRLREQTDQPAAGVQWLRDHADEYDEALICGSFLTVGAALAAMVEEREKSA</sequence>
<keyword evidence="12" id="KW-0460">Magnesium</keyword>
<keyword evidence="25" id="KW-1185">Reference proteome</keyword>
<dbReference type="EMBL" id="RBIN01000007">
    <property type="protein sequence ID" value="RKQ97239.1"/>
    <property type="molecule type" value="Genomic_DNA"/>
</dbReference>
<evidence type="ECO:0000256" key="20">
    <source>
        <dbReference type="ARBA" id="ARBA00049161"/>
    </source>
</evidence>
<evidence type="ECO:0000256" key="1">
    <source>
        <dbReference type="ARBA" id="ARBA00002714"/>
    </source>
</evidence>
<feature type="domain" description="Mur ligase C-terminal" evidence="22">
    <location>
        <begin position="288"/>
        <end position="405"/>
    </location>
</feature>
<evidence type="ECO:0000256" key="13">
    <source>
        <dbReference type="ARBA" id="ARBA00022909"/>
    </source>
</evidence>
<evidence type="ECO:0000256" key="21">
    <source>
        <dbReference type="PIRNR" id="PIRNR001563"/>
    </source>
</evidence>
<dbReference type="RefSeq" id="WP_121173566.1">
    <property type="nucleotide sequence ID" value="NZ_RBIN01000007.1"/>
</dbReference>
<evidence type="ECO:0000256" key="16">
    <source>
        <dbReference type="ARBA" id="ARBA00032510"/>
    </source>
</evidence>
<evidence type="ECO:0000256" key="8">
    <source>
        <dbReference type="ARBA" id="ARBA00022598"/>
    </source>
</evidence>
<comment type="pathway">
    <text evidence="3">Cofactor biosynthesis; tetrahydrofolylpolyglutamate biosynthesis.</text>
</comment>
<dbReference type="PANTHER" id="PTHR11136:SF0">
    <property type="entry name" value="DIHYDROFOLATE SYNTHETASE-RELATED"/>
    <property type="match status" value="1"/>
</dbReference>
<dbReference type="Pfam" id="PF02875">
    <property type="entry name" value="Mur_ligase_C"/>
    <property type="match status" value="1"/>
</dbReference>
<evidence type="ECO:0000256" key="6">
    <source>
        <dbReference type="ARBA" id="ARBA00013025"/>
    </source>
</evidence>
<evidence type="ECO:0000256" key="14">
    <source>
        <dbReference type="ARBA" id="ARBA00030048"/>
    </source>
</evidence>
<dbReference type="GO" id="GO:0005737">
    <property type="term" value="C:cytoplasm"/>
    <property type="evidence" value="ECO:0007669"/>
    <property type="project" value="TreeGrafter"/>
</dbReference>
<dbReference type="OrthoDB" id="9809356at2"/>
<dbReference type="Gene3D" id="3.40.1190.10">
    <property type="entry name" value="Mur-like, catalytic domain"/>
    <property type="match status" value="1"/>
</dbReference>